<protein>
    <submittedName>
        <fullName evidence="1">Uncharacterized protein</fullName>
    </submittedName>
</protein>
<comment type="caution">
    <text evidence="1">The sequence shown here is derived from an EMBL/GenBank/DDBJ whole genome shotgun (WGS) entry which is preliminary data.</text>
</comment>
<evidence type="ECO:0000313" key="2">
    <source>
        <dbReference type="Proteomes" id="UP000886520"/>
    </source>
</evidence>
<keyword evidence="2" id="KW-1185">Reference proteome</keyword>
<gene>
    <name evidence="1" type="ORF">GOP47_0019507</name>
</gene>
<accession>A0A9D4UBY2</accession>
<proteinExistence type="predicted"/>
<reference evidence="1" key="1">
    <citation type="submission" date="2021-01" db="EMBL/GenBank/DDBJ databases">
        <title>Adiantum capillus-veneris genome.</title>
        <authorList>
            <person name="Fang Y."/>
            <person name="Liao Q."/>
        </authorList>
    </citation>
    <scope>NUCLEOTIDE SEQUENCE</scope>
    <source>
        <strain evidence="1">H3</strain>
        <tissue evidence="1">Leaf</tissue>
    </source>
</reference>
<name>A0A9D4UBY2_ADICA</name>
<dbReference type="AlphaFoldDB" id="A0A9D4UBY2"/>
<organism evidence="1 2">
    <name type="scientific">Adiantum capillus-veneris</name>
    <name type="common">Maidenhair fern</name>
    <dbReference type="NCBI Taxonomy" id="13818"/>
    <lineage>
        <taxon>Eukaryota</taxon>
        <taxon>Viridiplantae</taxon>
        <taxon>Streptophyta</taxon>
        <taxon>Embryophyta</taxon>
        <taxon>Tracheophyta</taxon>
        <taxon>Polypodiopsida</taxon>
        <taxon>Polypodiidae</taxon>
        <taxon>Polypodiales</taxon>
        <taxon>Pteridineae</taxon>
        <taxon>Pteridaceae</taxon>
        <taxon>Vittarioideae</taxon>
        <taxon>Adiantum</taxon>
    </lineage>
</organism>
<dbReference type="Proteomes" id="UP000886520">
    <property type="component" value="Chromosome 19"/>
</dbReference>
<dbReference type="EMBL" id="JABFUD020000019">
    <property type="protein sequence ID" value="KAI5064812.1"/>
    <property type="molecule type" value="Genomic_DNA"/>
</dbReference>
<sequence>MHSPRKLPRSSPKRNCAVIPSVGSRRTLLGKVVQANIRSSLMEVSLKMEISIPRDISLETTTASLLKQAKEGRTLVNLQIPKIKPLMSLSVYPLVLYPCGLETSHAAPSPHGYPICNASGKR</sequence>
<evidence type="ECO:0000313" key="1">
    <source>
        <dbReference type="EMBL" id="KAI5064812.1"/>
    </source>
</evidence>